<feature type="transmembrane region" description="Helical" evidence="1">
    <location>
        <begin position="78"/>
        <end position="101"/>
    </location>
</feature>
<accession>A0A0L6CDD6</accession>
<evidence type="ECO:0000313" key="3">
    <source>
        <dbReference type="Proteomes" id="UP000037397"/>
    </source>
</evidence>
<protein>
    <recommendedName>
        <fullName evidence="4">Amino acid permease/ SLC12A domain-containing protein</fullName>
    </recommendedName>
</protein>
<dbReference type="STRING" id="1631356.VV01_21280"/>
<evidence type="ECO:0000313" key="2">
    <source>
        <dbReference type="EMBL" id="KNX35827.1"/>
    </source>
</evidence>
<feature type="transmembrane region" description="Helical" evidence="1">
    <location>
        <begin position="122"/>
        <end position="140"/>
    </location>
</feature>
<comment type="caution">
    <text evidence="2">The sequence shown here is derived from an EMBL/GenBank/DDBJ whole genome shotgun (WGS) entry which is preliminary data.</text>
</comment>
<evidence type="ECO:0000256" key="1">
    <source>
        <dbReference type="SAM" id="Phobius"/>
    </source>
</evidence>
<dbReference type="Proteomes" id="UP000037397">
    <property type="component" value="Unassembled WGS sequence"/>
</dbReference>
<gene>
    <name evidence="2" type="ORF">VV01_21280</name>
</gene>
<feature type="transmembrane region" description="Helical" evidence="1">
    <location>
        <begin position="37"/>
        <end position="58"/>
    </location>
</feature>
<reference evidence="3" key="1">
    <citation type="submission" date="2015-03" db="EMBL/GenBank/DDBJ databases">
        <title>Luteipulveratus halotolerans sp. nov., a novel actinobacterium (Dermacoccaceae) from Sarawak, Malaysia.</title>
        <authorList>
            <person name="Juboi H."/>
            <person name="Basik A."/>
            <person name="Shamsul S.S."/>
            <person name="Arnold P."/>
            <person name="Schmitt E.K."/>
            <person name="Sanglier J.-J."/>
            <person name="Yeo T."/>
        </authorList>
    </citation>
    <scope>NUCLEOTIDE SEQUENCE [LARGE SCALE GENOMIC DNA]</scope>
    <source>
        <strain evidence="3">C296001</strain>
    </source>
</reference>
<name>A0A0L6CDD6_9MICO</name>
<dbReference type="Gene3D" id="1.20.1740.10">
    <property type="entry name" value="Amino acid/polyamine transporter I"/>
    <property type="match status" value="1"/>
</dbReference>
<evidence type="ECO:0008006" key="4">
    <source>
        <dbReference type="Google" id="ProtNLM"/>
    </source>
</evidence>
<keyword evidence="1" id="KW-1133">Transmembrane helix</keyword>
<keyword evidence="3" id="KW-1185">Reference proteome</keyword>
<keyword evidence="1" id="KW-0812">Transmembrane</keyword>
<feature type="transmembrane region" description="Helical" evidence="1">
    <location>
        <begin position="6"/>
        <end position="25"/>
    </location>
</feature>
<keyword evidence="1" id="KW-0472">Membrane</keyword>
<dbReference type="EMBL" id="LAIR01000003">
    <property type="protein sequence ID" value="KNX35827.1"/>
    <property type="molecule type" value="Genomic_DNA"/>
</dbReference>
<feature type="transmembrane region" description="Helical" evidence="1">
    <location>
        <begin position="146"/>
        <end position="170"/>
    </location>
</feature>
<dbReference type="AlphaFoldDB" id="A0A0L6CDD6"/>
<organism evidence="2 3">
    <name type="scientific">Luteipulveratus halotolerans</name>
    <dbReference type="NCBI Taxonomy" id="1631356"/>
    <lineage>
        <taxon>Bacteria</taxon>
        <taxon>Bacillati</taxon>
        <taxon>Actinomycetota</taxon>
        <taxon>Actinomycetes</taxon>
        <taxon>Micrococcales</taxon>
        <taxon>Dermacoccaceae</taxon>
        <taxon>Luteipulveratus</taxon>
    </lineage>
</organism>
<sequence length="225" mass="23757">MLPGVLLAFWAFVGFENLTFLGRDLRDPIQDFLPVSIAALAVYGTFALGLTLTIAGTIDRHSVNAVTGLLQISTSPSVQAGVALVGLAAMLINAAAWVRGVDQLIASAVAERQLPRQLARQPLARTALLAGLFSVTIVVLTTNPHLTVGALAASSAVFVMIYLICIAAYVRAVGVRLRTTLNALLVPAMLATLIQSGTRPVYGLAVSVACLTWCYLRRKQPSTTS</sequence>
<proteinExistence type="predicted"/>